<evidence type="ECO:0000313" key="5">
    <source>
        <dbReference type="Proteomes" id="UP000494246"/>
    </source>
</evidence>
<evidence type="ECO:0000313" key="6">
    <source>
        <dbReference type="Proteomes" id="UP000494270"/>
    </source>
</evidence>
<proteinExistence type="predicted"/>
<dbReference type="EMBL" id="CABWKH010000001">
    <property type="protein sequence ID" value="VWQ32893.1"/>
    <property type="molecule type" value="Genomic_DNA"/>
</dbReference>
<gene>
    <name evidence="2" type="ORF">BIFLH23_00257</name>
    <name evidence="3" type="ORF">BIFLH664_00262</name>
    <name evidence="1" type="ORF">BIFLH665_00284</name>
</gene>
<dbReference type="Proteomes" id="UP000494246">
    <property type="component" value="Unassembled WGS sequence"/>
</dbReference>
<dbReference type="EMBL" id="CABWKI010000001">
    <property type="protein sequence ID" value="VWQ32957.1"/>
    <property type="molecule type" value="Genomic_DNA"/>
</dbReference>
<evidence type="ECO:0000313" key="4">
    <source>
        <dbReference type="Proteomes" id="UP000494179"/>
    </source>
</evidence>
<evidence type="ECO:0000313" key="1">
    <source>
        <dbReference type="EMBL" id="VWQ27190.1"/>
    </source>
</evidence>
<organism evidence="1 6">
    <name type="scientific">Bifidobacterium longum subsp. infantis</name>
    <dbReference type="NCBI Taxonomy" id="1682"/>
    <lineage>
        <taxon>Bacteria</taxon>
        <taxon>Bacillati</taxon>
        <taxon>Actinomycetota</taxon>
        <taxon>Actinomycetes</taxon>
        <taxon>Bifidobacteriales</taxon>
        <taxon>Bifidobacteriaceae</taxon>
        <taxon>Bifidobacterium</taxon>
    </lineage>
</organism>
<dbReference type="RefSeq" id="WP_174773522.1">
    <property type="nucleotide sequence ID" value="NZ_CABWKF010000001.1"/>
</dbReference>
<evidence type="ECO:0000313" key="2">
    <source>
        <dbReference type="EMBL" id="VWQ32893.1"/>
    </source>
</evidence>
<dbReference type="EMBL" id="CABWKE010000001">
    <property type="protein sequence ID" value="VWQ27190.1"/>
    <property type="molecule type" value="Genomic_DNA"/>
</dbReference>
<dbReference type="AlphaFoldDB" id="A0A8U0KU19"/>
<evidence type="ECO:0000313" key="3">
    <source>
        <dbReference type="EMBL" id="VWQ32957.1"/>
    </source>
</evidence>
<name>A0A8U0KU19_BIFLI</name>
<protein>
    <submittedName>
        <fullName evidence="1">Uncharacterized protein</fullName>
    </submittedName>
</protein>
<dbReference type="Proteomes" id="UP000494179">
    <property type="component" value="Unassembled WGS sequence"/>
</dbReference>
<reference evidence="4 5" key="1">
    <citation type="submission" date="2019-10" db="EMBL/GenBank/DDBJ databases">
        <authorList>
            <consortium name="Melissa Lawson"/>
            <person name="O'neill I."/>
        </authorList>
    </citation>
    <scope>NUCLEOTIDE SEQUENCE [LARGE SCALE GENOMIC DNA]</scope>
    <source>
        <strain evidence="2">LH_23</strain>
        <strain evidence="3">LH_664</strain>
        <strain evidence="1">LH_665</strain>
    </source>
</reference>
<accession>A0A8U0KU19</accession>
<sequence>MVMLKRSKEQQYVLAVIRGKAVATVDTIERINAKPISYWQSNESLPEVAILYNSTIKHIKKRLSYSVEQPKPPFGFPCPVPFGGFDDDDEDDED</sequence>
<dbReference type="Proteomes" id="UP000494270">
    <property type="component" value="Unassembled WGS sequence"/>
</dbReference>
<comment type="caution">
    <text evidence="1">The sequence shown here is derived from an EMBL/GenBank/DDBJ whole genome shotgun (WGS) entry which is preliminary data.</text>
</comment>